<comment type="caution">
    <text evidence="8">The sequence shown here is derived from an EMBL/GenBank/DDBJ whole genome shotgun (WGS) entry which is preliminary data.</text>
</comment>
<dbReference type="PANTHER" id="PTHR47966:SF51">
    <property type="entry name" value="BETA-SITE APP-CLEAVING ENZYME, ISOFORM A-RELATED"/>
    <property type="match status" value="1"/>
</dbReference>
<keyword evidence="4" id="KW-1015">Disulfide bond</keyword>
<dbReference type="PANTHER" id="PTHR47966">
    <property type="entry name" value="BETA-SITE APP-CLEAVING ENZYME, ISOFORM A-RELATED"/>
    <property type="match status" value="1"/>
</dbReference>
<feature type="domain" description="Peptidase A1" evidence="7">
    <location>
        <begin position="78"/>
        <end position="385"/>
    </location>
</feature>
<evidence type="ECO:0000259" key="7">
    <source>
        <dbReference type="PROSITE" id="PS51767"/>
    </source>
</evidence>
<evidence type="ECO:0000313" key="8">
    <source>
        <dbReference type="EMBL" id="RKF63699.1"/>
    </source>
</evidence>
<evidence type="ECO:0000256" key="1">
    <source>
        <dbReference type="ARBA" id="ARBA00007447"/>
    </source>
</evidence>
<keyword evidence="5 8" id="KW-0645">Protease</keyword>
<evidence type="ECO:0000256" key="5">
    <source>
        <dbReference type="RuleBase" id="RU000454"/>
    </source>
</evidence>
<protein>
    <submittedName>
        <fullName evidence="8">Vacuolar protease A</fullName>
    </submittedName>
</protein>
<name>A0A420I1X5_9PEZI</name>
<evidence type="ECO:0000256" key="3">
    <source>
        <dbReference type="PIRSR" id="PIRSR601461-1"/>
    </source>
</evidence>
<dbReference type="GO" id="GO:0000324">
    <property type="term" value="C:fungal-type vacuole"/>
    <property type="evidence" value="ECO:0007669"/>
    <property type="project" value="TreeGrafter"/>
</dbReference>
<dbReference type="GO" id="GO:0004190">
    <property type="term" value="F:aspartic-type endopeptidase activity"/>
    <property type="evidence" value="ECO:0007669"/>
    <property type="project" value="UniProtKB-KW"/>
</dbReference>
<accession>A0A420I1X5</accession>
<evidence type="ECO:0000256" key="2">
    <source>
        <dbReference type="ARBA" id="ARBA00022750"/>
    </source>
</evidence>
<dbReference type="InterPro" id="IPR001969">
    <property type="entry name" value="Aspartic_peptidase_AS"/>
</dbReference>
<evidence type="ECO:0000256" key="6">
    <source>
        <dbReference type="SAM" id="SignalP"/>
    </source>
</evidence>
<dbReference type="PROSITE" id="PS51767">
    <property type="entry name" value="PEPTIDASE_A1"/>
    <property type="match status" value="1"/>
</dbReference>
<dbReference type="AlphaFoldDB" id="A0A420I1X5"/>
<keyword evidence="6" id="KW-0732">Signal</keyword>
<dbReference type="InterPro" id="IPR021109">
    <property type="entry name" value="Peptidase_aspartic_dom_sf"/>
</dbReference>
<evidence type="ECO:0000256" key="4">
    <source>
        <dbReference type="PIRSR" id="PIRSR601461-2"/>
    </source>
</evidence>
<comment type="similarity">
    <text evidence="1 5">Belongs to the peptidase A1 family.</text>
</comment>
<dbReference type="InterPro" id="IPR033121">
    <property type="entry name" value="PEPTIDASE_A1"/>
</dbReference>
<reference evidence="8 9" key="1">
    <citation type="journal article" date="2018" name="BMC Genomics">
        <title>Comparative genome analyses reveal sequence features reflecting distinct modes of host-adaptation between dicot and monocot powdery mildew.</title>
        <authorList>
            <person name="Wu Y."/>
            <person name="Ma X."/>
            <person name="Pan Z."/>
            <person name="Kale S.D."/>
            <person name="Song Y."/>
            <person name="King H."/>
            <person name="Zhang Q."/>
            <person name="Presley C."/>
            <person name="Deng X."/>
            <person name="Wei C.I."/>
            <person name="Xiao S."/>
        </authorList>
    </citation>
    <scope>NUCLEOTIDE SEQUENCE [LARGE SCALE GENOMIC DNA]</scope>
    <source>
        <strain evidence="8">UMSG2</strain>
    </source>
</reference>
<keyword evidence="9" id="KW-1185">Reference proteome</keyword>
<keyword evidence="2 5" id="KW-0064">Aspartyl protease</keyword>
<dbReference type="STRING" id="212602.A0A420I1X5"/>
<dbReference type="SUPFAM" id="SSF50630">
    <property type="entry name" value="Acid proteases"/>
    <property type="match status" value="1"/>
</dbReference>
<feature type="signal peptide" evidence="6">
    <location>
        <begin position="1"/>
        <end position="16"/>
    </location>
</feature>
<dbReference type="PRINTS" id="PR00792">
    <property type="entry name" value="PEPSIN"/>
</dbReference>
<dbReference type="InterPro" id="IPR001461">
    <property type="entry name" value="Aspartic_peptidase_A1"/>
</dbReference>
<dbReference type="Proteomes" id="UP000286134">
    <property type="component" value="Unassembled WGS sequence"/>
</dbReference>
<dbReference type="SMR" id="A0A420I1X5"/>
<feature type="chain" id="PRO_5019517569" evidence="6">
    <location>
        <begin position="17"/>
        <end position="388"/>
    </location>
</feature>
<dbReference type="Gene3D" id="2.40.70.10">
    <property type="entry name" value="Acid Proteases"/>
    <property type="match status" value="2"/>
</dbReference>
<evidence type="ECO:0000313" key="9">
    <source>
        <dbReference type="Proteomes" id="UP000286134"/>
    </source>
</evidence>
<gene>
    <name evidence="8" type="ORF">OnM2_023099</name>
</gene>
<feature type="disulfide bond" evidence="4">
    <location>
        <begin position="311"/>
        <end position="344"/>
    </location>
</feature>
<sequence length="388" mass="43265">MKGILAAALLLGSAYAGILKMSLKKVSQEDQLHVKSLNQKYMVYRPKSHAERIFQDTSIKSQAGRHRVPISNYKNTQYYTEIKIGTPAQTFKVVLDTGSSNLWIPSIKCTSIACYRRQKYDSSPSATYRPNGKTINIQYNSGILSGIVSQDVVSIGDLVIKDQLFAEVEKVPGRSFAFDRFDGVLGLGFDTSSVNDITPPFYNMVNQRLIDESVFSIFLSEKEDGSEVVFGGVDSNHYTGNITRLPLRSRDKWEVKLDGLSFGDLYLPFYEAEAILDSGSSFIELPSSTSSMLNGLIGAESDYNDEFEVDCSRRQQLPNISFKLCGLDFEITPYDYILETQGSCTSVFKGIERYTPGRSTVTLGYPFLRKWYSIYDMGNANVGLAAAK</sequence>
<dbReference type="OrthoDB" id="771136at2759"/>
<dbReference type="PROSITE" id="PS00141">
    <property type="entry name" value="ASP_PROTEASE"/>
    <property type="match status" value="1"/>
</dbReference>
<keyword evidence="5" id="KW-0378">Hydrolase</keyword>
<dbReference type="EMBL" id="MCFK01002396">
    <property type="protein sequence ID" value="RKF63699.1"/>
    <property type="molecule type" value="Genomic_DNA"/>
</dbReference>
<dbReference type="GO" id="GO:0006508">
    <property type="term" value="P:proteolysis"/>
    <property type="evidence" value="ECO:0007669"/>
    <property type="project" value="UniProtKB-KW"/>
</dbReference>
<organism evidence="8 9">
    <name type="scientific">Erysiphe neolycopersici</name>
    <dbReference type="NCBI Taxonomy" id="212602"/>
    <lineage>
        <taxon>Eukaryota</taxon>
        <taxon>Fungi</taxon>
        <taxon>Dikarya</taxon>
        <taxon>Ascomycota</taxon>
        <taxon>Pezizomycotina</taxon>
        <taxon>Leotiomycetes</taxon>
        <taxon>Erysiphales</taxon>
        <taxon>Erysiphaceae</taxon>
        <taxon>Erysiphe</taxon>
    </lineage>
</organism>
<dbReference type="FunFam" id="2.40.70.10:FF:000149">
    <property type="entry name" value="Uncharacterized protein"/>
    <property type="match status" value="1"/>
</dbReference>
<feature type="active site" evidence="3">
    <location>
        <position position="96"/>
    </location>
</feature>
<dbReference type="Pfam" id="PF00026">
    <property type="entry name" value="Asp"/>
    <property type="match status" value="1"/>
</dbReference>
<feature type="active site" evidence="3">
    <location>
        <position position="277"/>
    </location>
</feature>
<proteinExistence type="inferred from homology"/>
<feature type="disulfide bond" evidence="4">
    <location>
        <begin position="109"/>
        <end position="114"/>
    </location>
</feature>